<keyword evidence="7" id="KW-0175">Coiled coil</keyword>
<keyword evidence="8" id="KW-0472">Membrane</keyword>
<accession>A0A8E1QWY1</accession>
<keyword evidence="8" id="KW-0812">Transmembrane</keyword>
<evidence type="ECO:0000256" key="7">
    <source>
        <dbReference type="SAM" id="Coils"/>
    </source>
</evidence>
<proteinExistence type="inferred from homology"/>
<organism evidence="9 10">
    <name type="scientific">Xylanibacter rarus</name>
    <dbReference type="NCBI Taxonomy" id="1676614"/>
    <lineage>
        <taxon>Bacteria</taxon>
        <taxon>Pseudomonadati</taxon>
        <taxon>Bacteroidota</taxon>
        <taxon>Bacteroidia</taxon>
        <taxon>Bacteroidales</taxon>
        <taxon>Prevotellaceae</taxon>
        <taxon>Xylanibacter</taxon>
    </lineage>
</organism>
<comment type="caution">
    <text evidence="9">The sequence shown here is derived from an EMBL/GenBank/DDBJ whole genome shotgun (WGS) entry which is preliminary data.</text>
</comment>
<dbReference type="SMART" id="SM00028">
    <property type="entry name" value="TPR"/>
    <property type="match status" value="4"/>
</dbReference>
<evidence type="ECO:0008006" key="11">
    <source>
        <dbReference type="Google" id="ProtNLM"/>
    </source>
</evidence>
<protein>
    <recommendedName>
        <fullName evidence="11">Tetratricopeptide repeat protein</fullName>
    </recommendedName>
</protein>
<evidence type="ECO:0000313" key="9">
    <source>
        <dbReference type="EMBL" id="KOO68185.1"/>
    </source>
</evidence>
<evidence type="ECO:0000256" key="6">
    <source>
        <dbReference type="PROSITE-ProRule" id="PRU00339"/>
    </source>
</evidence>
<feature type="repeat" description="TPR" evidence="6">
    <location>
        <begin position="221"/>
        <end position="254"/>
    </location>
</feature>
<dbReference type="OrthoDB" id="1079512at2"/>
<dbReference type="RefSeq" id="WP_053398616.1">
    <property type="nucleotide sequence ID" value="NZ_LFQU01000017.1"/>
</dbReference>
<dbReference type="SUPFAM" id="SSF48452">
    <property type="entry name" value="TPR-like"/>
    <property type="match status" value="2"/>
</dbReference>
<dbReference type="PANTHER" id="PTHR46630">
    <property type="entry name" value="TETRATRICOPEPTIDE REPEAT PROTEIN 29"/>
    <property type="match status" value="1"/>
</dbReference>
<dbReference type="InterPro" id="IPR019734">
    <property type="entry name" value="TPR_rpt"/>
</dbReference>
<evidence type="ECO:0000256" key="8">
    <source>
        <dbReference type="SAM" id="Phobius"/>
    </source>
</evidence>
<keyword evidence="3" id="KW-0677">Repeat</keyword>
<dbReference type="InterPro" id="IPR011990">
    <property type="entry name" value="TPR-like_helical_dom_sf"/>
</dbReference>
<keyword evidence="2" id="KW-0963">Cytoplasm</keyword>
<evidence type="ECO:0000256" key="4">
    <source>
        <dbReference type="ARBA" id="ARBA00022803"/>
    </source>
</evidence>
<evidence type="ECO:0000256" key="3">
    <source>
        <dbReference type="ARBA" id="ARBA00022737"/>
    </source>
</evidence>
<dbReference type="PROSITE" id="PS50005">
    <property type="entry name" value="TPR"/>
    <property type="match status" value="1"/>
</dbReference>
<reference evidence="9 10" key="1">
    <citation type="submission" date="2015-06" db="EMBL/GenBank/DDBJ databases">
        <title>Prevotella sp. 109, sp. nov., a novel member of the family Prevotellaceae isolated from human faeces.</title>
        <authorList>
            <person name="Shkoporov A.N."/>
            <person name="Chaplin A.V."/>
            <person name="Kafarskaia L.I."/>
            <person name="Efimov B.A."/>
        </authorList>
    </citation>
    <scope>NUCLEOTIDE SEQUENCE [LARGE SCALE GENOMIC DNA]</scope>
    <source>
        <strain evidence="9 10">109</strain>
    </source>
</reference>
<dbReference type="EMBL" id="LFQU01000017">
    <property type="protein sequence ID" value="KOO68185.1"/>
    <property type="molecule type" value="Genomic_DNA"/>
</dbReference>
<dbReference type="Gene3D" id="1.25.40.10">
    <property type="entry name" value="Tetratricopeptide repeat domain"/>
    <property type="match status" value="2"/>
</dbReference>
<dbReference type="InterPro" id="IPR051476">
    <property type="entry name" value="Bac_ResReg_Asp_Phosphatase"/>
</dbReference>
<feature type="coiled-coil region" evidence="7">
    <location>
        <begin position="378"/>
        <end position="426"/>
    </location>
</feature>
<dbReference type="Proteomes" id="UP000036951">
    <property type="component" value="Unassembled WGS sequence"/>
</dbReference>
<evidence type="ECO:0000256" key="5">
    <source>
        <dbReference type="ARBA" id="ARBA00038253"/>
    </source>
</evidence>
<keyword evidence="4 6" id="KW-0802">TPR repeat</keyword>
<evidence type="ECO:0000256" key="1">
    <source>
        <dbReference type="ARBA" id="ARBA00004496"/>
    </source>
</evidence>
<dbReference type="PANTHER" id="PTHR46630:SF1">
    <property type="entry name" value="TETRATRICOPEPTIDE REPEAT PROTEIN 29"/>
    <property type="match status" value="1"/>
</dbReference>
<name>A0A8E1QWY1_9BACT</name>
<dbReference type="GO" id="GO:0005737">
    <property type="term" value="C:cytoplasm"/>
    <property type="evidence" value="ECO:0007669"/>
    <property type="project" value="UniProtKB-SubCell"/>
</dbReference>
<gene>
    <name evidence="9" type="ORF">ACU52_09350</name>
</gene>
<evidence type="ECO:0000313" key="10">
    <source>
        <dbReference type="Proteomes" id="UP000036951"/>
    </source>
</evidence>
<feature type="transmembrane region" description="Helical" evidence="8">
    <location>
        <begin position="352"/>
        <end position="373"/>
    </location>
</feature>
<sequence length="525" mass="60943">MTKIILCLILSVLILTNCSNDNDTHEKLSEIERLLEKEKYELAMNNLSDINVKRLNEENKAYYDLLMTQANFCLDKQTDSDSLINESIRFYEENNNKSLLAKAYYYKGIVCYQRGNKSEGINLIKKAEHLNNGTGDLNFITKIYINLSFINIDTGNYQTGLSYAKKALQTARKANNKILVALSMNKINLAFNRIEEVDSSIVYSKKIIPYLKYLNNNEHIAEILTNISISFINKNMYDEAILYAKKSLEIKPNAHAYYIIGSIYFERGENRKAWQLLNDALNTNELELKAEVLLWMADLKKKEGKYKEASELEERALATKDSIKTKQQTEHMLSLQNNAERKAADEQAQNRLVIAISAVMVVAAAVMISMLAYNRRRRNATKRQIEDISRTTEQYRQKISELDKEKDKNEKEIEKLNKKIESLKERRMTILGHGRTLYDELEKGGKTITWKKDDYEAVIEYYRTIDPKTIESIEHNYKKLTPYNIFLLIMINKGKTNDEIMLTTGISYSALRTMKHRINKVKNEE</sequence>
<keyword evidence="8" id="KW-1133">Transmembrane helix</keyword>
<dbReference type="AlphaFoldDB" id="A0A8E1QWY1"/>
<comment type="similarity">
    <text evidence="5">Belongs to the Rap family.</text>
</comment>
<evidence type="ECO:0000256" key="2">
    <source>
        <dbReference type="ARBA" id="ARBA00022490"/>
    </source>
</evidence>
<dbReference type="Pfam" id="PF13181">
    <property type="entry name" value="TPR_8"/>
    <property type="match status" value="1"/>
</dbReference>
<keyword evidence="10" id="KW-1185">Reference proteome</keyword>
<comment type="subcellular location">
    <subcellularLocation>
        <location evidence="1">Cytoplasm</location>
    </subcellularLocation>
</comment>